<dbReference type="KEGG" id="phm:PSMK_16970"/>
<dbReference type="HOGENOM" id="CLU_2918689_0_0_0"/>
<gene>
    <name evidence="2" type="ordered locus">PSMK_16970</name>
</gene>
<dbReference type="EMBL" id="AP012338">
    <property type="protein sequence ID" value="BAM03856.1"/>
    <property type="molecule type" value="Genomic_DNA"/>
</dbReference>
<protein>
    <submittedName>
        <fullName evidence="2">Uncharacterized protein</fullName>
    </submittedName>
</protein>
<sequence>MAAGKETDGSGLWPAEAGRRGRPPLTPSDARSLSGATEGPGAETRTSLGLATRTEIAASAA</sequence>
<accession>I0IF18</accession>
<dbReference type="AlphaFoldDB" id="I0IF18"/>
<dbReference type="STRING" id="1142394.PSMK_16970"/>
<feature type="region of interest" description="Disordered" evidence="1">
    <location>
        <begin position="1"/>
        <end position="61"/>
    </location>
</feature>
<proteinExistence type="predicted"/>
<keyword evidence="3" id="KW-1185">Reference proteome</keyword>
<evidence type="ECO:0000313" key="2">
    <source>
        <dbReference type="EMBL" id="BAM03856.1"/>
    </source>
</evidence>
<dbReference type="Proteomes" id="UP000007881">
    <property type="component" value="Chromosome"/>
</dbReference>
<reference evidence="2 3" key="1">
    <citation type="submission" date="2012-02" db="EMBL/GenBank/DDBJ databases">
        <title>Complete genome sequence of Phycisphaera mikurensis NBRC 102666.</title>
        <authorList>
            <person name="Ankai A."/>
            <person name="Hosoyama A."/>
            <person name="Terui Y."/>
            <person name="Sekine M."/>
            <person name="Fukai R."/>
            <person name="Kato Y."/>
            <person name="Nakamura S."/>
            <person name="Yamada-Narita S."/>
            <person name="Kawakoshi A."/>
            <person name="Fukunaga Y."/>
            <person name="Yamazaki S."/>
            <person name="Fujita N."/>
        </authorList>
    </citation>
    <scope>NUCLEOTIDE SEQUENCE [LARGE SCALE GENOMIC DNA]</scope>
    <source>
        <strain evidence="3">NBRC 102666 / KCTC 22515 / FYK2301M01</strain>
    </source>
</reference>
<evidence type="ECO:0000256" key="1">
    <source>
        <dbReference type="SAM" id="MobiDB-lite"/>
    </source>
</evidence>
<name>I0IF18_PHYMF</name>
<organism evidence="2 3">
    <name type="scientific">Phycisphaera mikurensis (strain NBRC 102666 / KCTC 22515 / FYK2301M01)</name>
    <dbReference type="NCBI Taxonomy" id="1142394"/>
    <lineage>
        <taxon>Bacteria</taxon>
        <taxon>Pseudomonadati</taxon>
        <taxon>Planctomycetota</taxon>
        <taxon>Phycisphaerae</taxon>
        <taxon>Phycisphaerales</taxon>
        <taxon>Phycisphaeraceae</taxon>
        <taxon>Phycisphaera</taxon>
    </lineage>
</organism>
<evidence type="ECO:0000313" key="3">
    <source>
        <dbReference type="Proteomes" id="UP000007881"/>
    </source>
</evidence>